<dbReference type="SFLD" id="SFLDS00003">
    <property type="entry name" value="Haloacid_Dehalogenase"/>
    <property type="match status" value="1"/>
</dbReference>
<dbReference type="RefSeq" id="WP_058692714.1">
    <property type="nucleotide sequence ID" value="NZ_CABHMN010000089.1"/>
</dbReference>
<gene>
    <name evidence="1" type="ORF">SLLFYP71_01730</name>
</gene>
<dbReference type="SFLD" id="SFLDG01129">
    <property type="entry name" value="C1.5:_HAD__Beta-PGM__Phosphata"/>
    <property type="match status" value="1"/>
</dbReference>
<reference evidence="1" key="1">
    <citation type="submission" date="2019-11" db="EMBL/GenBank/DDBJ databases">
        <authorList>
            <person name="Feng L."/>
        </authorList>
    </citation>
    <scope>NUCLEOTIDE SEQUENCE</scope>
    <source>
        <strain evidence="1">SLutetiensisLFYP71</strain>
    </source>
</reference>
<dbReference type="GO" id="GO:0008967">
    <property type="term" value="F:phosphoglycolate phosphatase activity"/>
    <property type="evidence" value="ECO:0007669"/>
    <property type="project" value="TreeGrafter"/>
</dbReference>
<dbReference type="SUPFAM" id="SSF56784">
    <property type="entry name" value="HAD-like"/>
    <property type="match status" value="1"/>
</dbReference>
<dbReference type="EC" id="3.1.3.-" evidence="1"/>
<evidence type="ECO:0000313" key="1">
    <source>
        <dbReference type="EMBL" id="VYU20246.1"/>
    </source>
</evidence>
<dbReference type="NCBIfam" id="TIGR01549">
    <property type="entry name" value="HAD-SF-IA-v1"/>
    <property type="match status" value="1"/>
</dbReference>
<name>A0A6N3CT66_9STRE</name>
<dbReference type="NCBIfam" id="TIGR01509">
    <property type="entry name" value="HAD-SF-IA-v3"/>
    <property type="match status" value="1"/>
</dbReference>
<sequence>MMETIKTIIFDMDGVIFDSETMYINDLIRFFKQHDIEIQVSDCIPLIGIDSKLYYEQAYTMWNNKTDFITFKNMLQEYFRSFDCDYKAVVRPQIYSVLESLSEHYKIALASSSSLNTINTALDQADLRKYFTLIVSGEQFKESKPNPEIYLHTIKELNVNKDEGIIIEDSPKGILAANRAGIKVLALKDDKFGLDQSQADIIIDELNDIIKLIEKGA</sequence>
<dbReference type="GeneID" id="58527663"/>
<dbReference type="InterPro" id="IPR023198">
    <property type="entry name" value="PGP-like_dom2"/>
</dbReference>
<dbReference type="PRINTS" id="PR00413">
    <property type="entry name" value="HADHALOGNASE"/>
</dbReference>
<dbReference type="PANTHER" id="PTHR43434:SF1">
    <property type="entry name" value="PHOSPHOGLYCOLATE PHOSPHATASE"/>
    <property type="match status" value="1"/>
</dbReference>
<dbReference type="Gene3D" id="1.10.150.240">
    <property type="entry name" value="Putative phosphatase, domain 2"/>
    <property type="match status" value="1"/>
</dbReference>
<dbReference type="InterPro" id="IPR023214">
    <property type="entry name" value="HAD_sf"/>
</dbReference>
<dbReference type="AlphaFoldDB" id="A0A6N3CT66"/>
<dbReference type="Pfam" id="PF13419">
    <property type="entry name" value="HAD_2"/>
    <property type="match status" value="1"/>
</dbReference>
<dbReference type="Gene3D" id="3.40.50.1000">
    <property type="entry name" value="HAD superfamily/HAD-like"/>
    <property type="match status" value="1"/>
</dbReference>
<dbReference type="GO" id="GO:0005829">
    <property type="term" value="C:cytosol"/>
    <property type="evidence" value="ECO:0007669"/>
    <property type="project" value="TreeGrafter"/>
</dbReference>
<organism evidence="1">
    <name type="scientific">Streptococcus lutetiensis</name>
    <dbReference type="NCBI Taxonomy" id="150055"/>
    <lineage>
        <taxon>Bacteria</taxon>
        <taxon>Bacillati</taxon>
        <taxon>Bacillota</taxon>
        <taxon>Bacilli</taxon>
        <taxon>Lactobacillales</taxon>
        <taxon>Streptococcaceae</taxon>
        <taxon>Streptococcus</taxon>
    </lineage>
</organism>
<dbReference type="InterPro" id="IPR036412">
    <property type="entry name" value="HAD-like_sf"/>
</dbReference>
<dbReference type="SFLD" id="SFLDG01135">
    <property type="entry name" value="C1.5.6:_HAD__Beta-PGM__Phospha"/>
    <property type="match status" value="1"/>
</dbReference>
<dbReference type="EMBL" id="CACRUI010000031">
    <property type="protein sequence ID" value="VYU20246.1"/>
    <property type="molecule type" value="Genomic_DNA"/>
</dbReference>
<dbReference type="InterPro" id="IPR050155">
    <property type="entry name" value="HAD-like_hydrolase_sf"/>
</dbReference>
<protein>
    <submittedName>
        <fullName evidence="1">Phosphorylated carbohydrates phosphatase</fullName>
        <ecNumber evidence="1">3.1.3.-</ecNumber>
    </submittedName>
</protein>
<dbReference type="InterPro" id="IPR006439">
    <property type="entry name" value="HAD-SF_hydro_IA"/>
</dbReference>
<dbReference type="PANTHER" id="PTHR43434">
    <property type="entry name" value="PHOSPHOGLYCOLATE PHOSPHATASE"/>
    <property type="match status" value="1"/>
</dbReference>
<keyword evidence="1" id="KW-0378">Hydrolase</keyword>
<dbReference type="GO" id="GO:0006281">
    <property type="term" value="P:DNA repair"/>
    <property type="evidence" value="ECO:0007669"/>
    <property type="project" value="TreeGrafter"/>
</dbReference>
<accession>A0A6N3CT66</accession>
<dbReference type="InterPro" id="IPR041492">
    <property type="entry name" value="HAD_2"/>
</dbReference>
<proteinExistence type="predicted"/>